<evidence type="ECO:0000259" key="2">
    <source>
        <dbReference type="Pfam" id="PF06056"/>
    </source>
</evidence>
<feature type="domain" description="Terminase large subunit gp17-like C-terminal" evidence="3">
    <location>
        <begin position="441"/>
        <end position="598"/>
    </location>
</feature>
<dbReference type="RefSeq" id="WP_304273119.1">
    <property type="nucleotide sequence ID" value="NZ_QFQZ01000002.1"/>
</dbReference>
<dbReference type="InterPro" id="IPR010332">
    <property type="entry name" value="ATPase_terminase-su_N"/>
</dbReference>
<dbReference type="InterPro" id="IPR035421">
    <property type="entry name" value="Terminase_6C"/>
</dbReference>
<evidence type="ECO:0000259" key="3">
    <source>
        <dbReference type="Pfam" id="PF17289"/>
    </source>
</evidence>
<dbReference type="AlphaFoldDB" id="A0A2W5VPC2"/>
<dbReference type="Pfam" id="PF03237">
    <property type="entry name" value="Terminase_6N"/>
    <property type="match status" value="1"/>
</dbReference>
<accession>A0A2W5VPC2</accession>
<proteinExistence type="predicted"/>
<evidence type="ECO:0000313" key="5">
    <source>
        <dbReference type="Proteomes" id="UP000249393"/>
    </source>
</evidence>
<sequence>MAETNSNLDGVGLDPRRQARSLYWRGWGVTEIADELALKRPTVESWKQRDEWDKAPVMERLKEGLHTRLQMLIAKDKKSGHDFKEIDLLMRQVDRTVRYDKYMNGGTETDLNPNIAARNAAPKKEPKRGNHFTHDQVVKLREDLEGWCYPHQRDWLKSSSMRTRMILKARQIGATEFFAREALVTALETGRNKIFLSASKAQALNFRQKIVAWSFKVTGVKLTGDPMVITAEDEDGEAGDPAEFHFLGTNYRTAQGYTGDFIFDEFFWVHGFEQIEAVASAVATQKHFTKTYFSTPSSLSHEAYLKWTGADKNSQRAKNKKIEVDVSHRALKAGKLCDDKIWRQIVTVLDAAERGYDLIDIDEIRDDHTPDRFANLFMCEFIDDAEAVFPIAEILKHTVDAFERWTDVDFYGLAEVAAVSRGRERTWGEPRRPIGDAPVWIAYDPSDTGDSAGLVVVAPPQKTGDKFRVLQRFQLWGEDFEAQAELIRRLCASYNVTRIRIDATGVGRAVHQLVQAFFPTAEGVQFTADLKIDMVHKLQDTFRRGRIEIDTGATDLFAALVTIRRTITESGRRMTYESPRSATTGHGDLAWALLMALHLEALTAPLMAATAAKPSMEMS</sequence>
<protein>
    <submittedName>
        <fullName evidence="4">Terminase</fullName>
    </submittedName>
</protein>
<evidence type="ECO:0000313" key="4">
    <source>
        <dbReference type="EMBL" id="PZR37165.1"/>
    </source>
</evidence>
<dbReference type="Pfam" id="PF17289">
    <property type="entry name" value="Terminase_6C"/>
    <property type="match status" value="1"/>
</dbReference>
<dbReference type="InterPro" id="IPR027417">
    <property type="entry name" value="P-loop_NTPase"/>
</dbReference>
<dbReference type="Pfam" id="PF06056">
    <property type="entry name" value="Terminase_5"/>
    <property type="match status" value="1"/>
</dbReference>
<gene>
    <name evidence="4" type="ORF">DI526_01220</name>
</gene>
<evidence type="ECO:0000256" key="1">
    <source>
        <dbReference type="ARBA" id="ARBA00022612"/>
    </source>
</evidence>
<keyword evidence="1" id="KW-1188">Viral release from host cell</keyword>
<organism evidence="4 5">
    <name type="scientific">Caulobacter segnis</name>
    <dbReference type="NCBI Taxonomy" id="88688"/>
    <lineage>
        <taxon>Bacteria</taxon>
        <taxon>Pseudomonadati</taxon>
        <taxon>Pseudomonadota</taxon>
        <taxon>Alphaproteobacteria</taxon>
        <taxon>Caulobacterales</taxon>
        <taxon>Caulobacteraceae</taxon>
        <taxon>Caulobacter</taxon>
    </lineage>
</organism>
<reference evidence="4 5" key="1">
    <citation type="submission" date="2017-08" db="EMBL/GenBank/DDBJ databases">
        <title>Infants hospitalized years apart are colonized by the same room-sourced microbial strains.</title>
        <authorList>
            <person name="Brooks B."/>
            <person name="Olm M.R."/>
            <person name="Firek B.A."/>
            <person name="Baker R."/>
            <person name="Thomas B.C."/>
            <person name="Morowitz M.J."/>
            <person name="Banfield J.F."/>
        </authorList>
    </citation>
    <scope>NUCLEOTIDE SEQUENCE [LARGE SCALE GENOMIC DNA]</scope>
    <source>
        <strain evidence="4">S2_003_000_R2_4</strain>
    </source>
</reference>
<dbReference type="Gene3D" id="3.30.420.240">
    <property type="match status" value="1"/>
</dbReference>
<name>A0A2W5VPC2_9CAUL</name>
<dbReference type="Gene3D" id="3.40.50.300">
    <property type="entry name" value="P-loop containing nucleotide triphosphate hydrolases"/>
    <property type="match status" value="1"/>
</dbReference>
<feature type="domain" description="Terminase ATPase subunit N-terminal" evidence="2">
    <location>
        <begin position="14"/>
        <end position="69"/>
    </location>
</feature>
<comment type="caution">
    <text evidence="4">The sequence shown here is derived from an EMBL/GenBank/DDBJ whole genome shotgun (WGS) entry which is preliminary data.</text>
</comment>
<dbReference type="EMBL" id="QFQZ01000002">
    <property type="protein sequence ID" value="PZR37165.1"/>
    <property type="molecule type" value="Genomic_DNA"/>
</dbReference>
<dbReference type="Proteomes" id="UP000249393">
    <property type="component" value="Unassembled WGS sequence"/>
</dbReference>